<accession>Q2GD48</accession>
<evidence type="ECO:0000313" key="1">
    <source>
        <dbReference type="EMBL" id="ABD45909.1"/>
    </source>
</evidence>
<dbReference type="KEGG" id="nse:NSE_0722"/>
<dbReference type="Proteomes" id="UP000001942">
    <property type="component" value="Chromosome"/>
</dbReference>
<protein>
    <submittedName>
        <fullName evidence="1">Uncharacterized protein</fullName>
    </submittedName>
</protein>
<dbReference type="STRING" id="222891.NSE_0722"/>
<reference evidence="1 2" key="1">
    <citation type="journal article" date="2006" name="PLoS Genet.">
        <title>Comparative genomics of emerging human ehrlichiosis agents.</title>
        <authorList>
            <person name="Dunning Hotopp J.C."/>
            <person name="Lin M."/>
            <person name="Madupu R."/>
            <person name="Crabtree J."/>
            <person name="Angiuoli S.V."/>
            <person name="Eisen J.A."/>
            <person name="Seshadri R."/>
            <person name="Ren Q."/>
            <person name="Wu M."/>
            <person name="Utterback T.R."/>
            <person name="Smith S."/>
            <person name="Lewis M."/>
            <person name="Khouri H."/>
            <person name="Zhang C."/>
            <person name="Niu H."/>
            <person name="Lin Q."/>
            <person name="Ohashi N."/>
            <person name="Zhi N."/>
            <person name="Nelson W."/>
            <person name="Brinkac L.M."/>
            <person name="Dodson R.J."/>
            <person name="Rosovitz M.J."/>
            <person name="Sundaram J."/>
            <person name="Daugherty S.C."/>
            <person name="Davidsen T."/>
            <person name="Durkin A.S."/>
            <person name="Gwinn M."/>
            <person name="Haft D.H."/>
            <person name="Selengut J.D."/>
            <person name="Sullivan S.A."/>
            <person name="Zafar N."/>
            <person name="Zhou L."/>
            <person name="Benahmed F."/>
            <person name="Forberger H."/>
            <person name="Halpin R."/>
            <person name="Mulligan S."/>
            <person name="Robinson J."/>
            <person name="White O."/>
            <person name="Rikihisa Y."/>
            <person name="Tettelin H."/>
        </authorList>
    </citation>
    <scope>NUCLEOTIDE SEQUENCE [LARGE SCALE GENOMIC DNA]</scope>
    <source>
        <strain evidence="2">ATCC VR-367 / Miyayama</strain>
    </source>
</reference>
<keyword evidence="2" id="KW-1185">Reference proteome</keyword>
<name>Q2GD48_EHRS3</name>
<dbReference type="EMBL" id="CP000237">
    <property type="protein sequence ID" value="ABD45909.1"/>
    <property type="molecule type" value="Genomic_DNA"/>
</dbReference>
<sequence length="32" mass="3661">MSAYRLLFQNCNENITGRQNSSLQLTKSEKDA</sequence>
<dbReference type="HOGENOM" id="CLU_3390438_0_0_5"/>
<dbReference type="AlphaFoldDB" id="Q2GD48"/>
<organism evidence="1 2">
    <name type="scientific">Ehrlichia sennetsu (strain ATCC VR-367 / Miyayama)</name>
    <name type="common">Neorickettsia sennetsu</name>
    <dbReference type="NCBI Taxonomy" id="222891"/>
    <lineage>
        <taxon>Bacteria</taxon>
        <taxon>Pseudomonadati</taxon>
        <taxon>Pseudomonadota</taxon>
        <taxon>Alphaproteobacteria</taxon>
        <taxon>Rickettsiales</taxon>
        <taxon>Anaplasmataceae</taxon>
        <taxon>Ehrlichia</taxon>
    </lineage>
</organism>
<proteinExistence type="predicted"/>
<evidence type="ECO:0000313" key="2">
    <source>
        <dbReference type="Proteomes" id="UP000001942"/>
    </source>
</evidence>
<gene>
    <name evidence="1" type="ordered locus">NSE_0722</name>
</gene>